<comment type="caution">
    <text evidence="1">The sequence shown here is derived from an EMBL/GenBank/DDBJ whole genome shotgun (WGS) entry which is preliminary data.</text>
</comment>
<protein>
    <submittedName>
        <fullName evidence="1">Unnamed protein product</fullName>
    </submittedName>
</protein>
<reference evidence="1" key="1">
    <citation type="submission" date="2023-04" db="EMBL/GenBank/DDBJ databases">
        <title>Phytophthora lilii NBRC 32176.</title>
        <authorList>
            <person name="Ichikawa N."/>
            <person name="Sato H."/>
            <person name="Tonouchi N."/>
        </authorList>
    </citation>
    <scope>NUCLEOTIDE SEQUENCE</scope>
    <source>
        <strain evidence="1">NBRC 32176</strain>
    </source>
</reference>
<keyword evidence="2" id="KW-1185">Reference proteome</keyword>
<name>A0A9W7CWI1_9STRA</name>
<proteinExistence type="predicted"/>
<dbReference type="EMBL" id="BSXW01003525">
    <property type="protein sequence ID" value="GMF46297.1"/>
    <property type="molecule type" value="Genomic_DNA"/>
</dbReference>
<evidence type="ECO:0000313" key="1">
    <source>
        <dbReference type="EMBL" id="GMF46297.1"/>
    </source>
</evidence>
<dbReference type="Proteomes" id="UP001165083">
    <property type="component" value="Unassembled WGS sequence"/>
</dbReference>
<sequence>MSEVVPGDGGRIDQAGGLLNGTLLDELVHEDVGEANAEELHHYERQKVLRADEELAFHDEEPVAVHSVDRGSETVFRDDVVVVP</sequence>
<dbReference type="AlphaFoldDB" id="A0A9W7CWI1"/>
<gene>
    <name evidence="1" type="ORF">Plil01_001704000</name>
</gene>
<organism evidence="1 2">
    <name type="scientific">Phytophthora lilii</name>
    <dbReference type="NCBI Taxonomy" id="2077276"/>
    <lineage>
        <taxon>Eukaryota</taxon>
        <taxon>Sar</taxon>
        <taxon>Stramenopiles</taxon>
        <taxon>Oomycota</taxon>
        <taxon>Peronosporomycetes</taxon>
        <taxon>Peronosporales</taxon>
        <taxon>Peronosporaceae</taxon>
        <taxon>Phytophthora</taxon>
    </lineage>
</organism>
<evidence type="ECO:0000313" key="2">
    <source>
        <dbReference type="Proteomes" id="UP001165083"/>
    </source>
</evidence>
<accession>A0A9W7CWI1</accession>